<dbReference type="Proteomes" id="UP001595478">
    <property type="component" value="Unassembled WGS sequence"/>
</dbReference>
<dbReference type="InterPro" id="IPR016877">
    <property type="entry name" value="UCP028235"/>
</dbReference>
<keyword evidence="2" id="KW-1185">Reference proteome</keyword>
<dbReference type="EMBL" id="JBHRSW010000007">
    <property type="protein sequence ID" value="MFC3121166.1"/>
    <property type="molecule type" value="Genomic_DNA"/>
</dbReference>
<organism evidence="1 2">
    <name type="scientific">Agaribacter flavus</name>
    <dbReference type="NCBI Taxonomy" id="1902781"/>
    <lineage>
        <taxon>Bacteria</taxon>
        <taxon>Pseudomonadati</taxon>
        <taxon>Pseudomonadota</taxon>
        <taxon>Gammaproteobacteria</taxon>
        <taxon>Alteromonadales</taxon>
        <taxon>Alteromonadaceae</taxon>
        <taxon>Agaribacter</taxon>
    </lineage>
</organism>
<dbReference type="PIRSF" id="PIRSF028235">
    <property type="entry name" value="UCP028235"/>
    <property type="match status" value="1"/>
</dbReference>
<evidence type="ECO:0000313" key="2">
    <source>
        <dbReference type="Proteomes" id="UP001595478"/>
    </source>
</evidence>
<proteinExistence type="predicted"/>
<evidence type="ECO:0000313" key="1">
    <source>
        <dbReference type="EMBL" id="MFC3121166.1"/>
    </source>
</evidence>
<reference evidence="2" key="1">
    <citation type="journal article" date="2019" name="Int. J. Syst. Evol. Microbiol.">
        <title>The Global Catalogue of Microorganisms (GCM) 10K type strain sequencing project: providing services to taxonomists for standard genome sequencing and annotation.</title>
        <authorList>
            <consortium name="The Broad Institute Genomics Platform"/>
            <consortium name="The Broad Institute Genome Sequencing Center for Infectious Disease"/>
            <person name="Wu L."/>
            <person name="Ma J."/>
        </authorList>
    </citation>
    <scope>NUCLEOTIDE SEQUENCE [LARGE SCALE GENOMIC DNA]</scope>
    <source>
        <strain evidence="2">KCTC 52473</strain>
    </source>
</reference>
<dbReference type="Gene3D" id="3.10.310.30">
    <property type="match status" value="1"/>
</dbReference>
<accession>A0ABV7FRT7</accession>
<name>A0ABV7FRT7_9ALTE</name>
<dbReference type="InterPro" id="IPR038763">
    <property type="entry name" value="DHH_sf"/>
</dbReference>
<dbReference type="RefSeq" id="WP_376919405.1">
    <property type="nucleotide sequence ID" value="NZ_JBHRSW010000007.1"/>
</dbReference>
<comment type="caution">
    <text evidence="1">The sequence shown here is derived from an EMBL/GenBank/DDBJ whole genome shotgun (WGS) entry which is preliminary data.</text>
</comment>
<gene>
    <name evidence="1" type="ORF">ACFOHL_06005</name>
</gene>
<protein>
    <submittedName>
        <fullName evidence="1">Exopolyphosphatase</fullName>
    </submittedName>
</protein>
<dbReference type="SUPFAM" id="SSF64182">
    <property type="entry name" value="DHH phosphoesterases"/>
    <property type="match status" value="1"/>
</dbReference>
<sequence>MTASVADKYRLVTRSDFDGLVCAVLLKEIGLIDEIKFVHPKDMQDGLVDITPNDITTNLPYVPGCNLAFDHHLSEVSRNAEHNDPNHIIDPKAPSAARVVYDYYGGRDTFPAAWDDMMEAVDKADAAQFTREEILHPEGWVLLNYLMDSRTGLGRFRDFRISNYQLMMELIDYCRNHTIEEIIALPDVQERVVLYFEHAEKFAEQIKACATVYDNLVLLDLRDQETIYAGNRFMIYAVFPECNISIHEMWGFRKQNTVFAIGKSILNRSSNTNVGELCLRYGGGGHMAAGTCQIFGNDEVVKATRNALIAQINQDG</sequence>